<keyword evidence="3" id="KW-1185">Reference proteome</keyword>
<dbReference type="OrthoDB" id="4869619at2"/>
<accession>A0A173LP33</accession>
<sequence length="79" mass="8637">MAGLNAGSSHPLARRQRLEVLGGFVGFFAVMALLNAVVLIVTGRPSAIASIVLLVFLVLGWYTYRAWKRADNAVKNRHD</sequence>
<dbReference type="RefSeq" id="WP_067470810.1">
    <property type="nucleotide sequence ID" value="NZ_CP015961.1"/>
</dbReference>
<keyword evidence="1" id="KW-0812">Transmembrane</keyword>
<dbReference type="EMBL" id="CP015961">
    <property type="protein sequence ID" value="ANI94045.1"/>
    <property type="molecule type" value="Genomic_DNA"/>
</dbReference>
<dbReference type="AlphaFoldDB" id="A0A173LP33"/>
<evidence type="ECO:0000313" key="3">
    <source>
        <dbReference type="Proteomes" id="UP000186104"/>
    </source>
</evidence>
<keyword evidence="1" id="KW-0472">Membrane</keyword>
<feature type="transmembrane region" description="Helical" evidence="1">
    <location>
        <begin position="47"/>
        <end position="67"/>
    </location>
</feature>
<reference evidence="2 3" key="1">
    <citation type="submission" date="2016-06" db="EMBL/GenBank/DDBJ databases">
        <title>Complete genome sequence of a saline-alkali tolerant type strain Dietzia timorensis ID05-A0528T.</title>
        <authorList>
            <person name="Wu X."/>
        </authorList>
    </citation>
    <scope>NUCLEOTIDE SEQUENCE [LARGE SCALE GENOMIC DNA]</scope>
    <source>
        <strain evidence="2 3">ID05-A0528</strain>
    </source>
</reference>
<keyword evidence="1" id="KW-1133">Transmembrane helix</keyword>
<dbReference type="STRING" id="499555.BJL86_3286"/>
<protein>
    <submittedName>
        <fullName evidence="2">Uncharacterized protein</fullName>
    </submittedName>
</protein>
<feature type="transmembrane region" description="Helical" evidence="1">
    <location>
        <begin position="20"/>
        <end position="41"/>
    </location>
</feature>
<evidence type="ECO:0000313" key="2">
    <source>
        <dbReference type="EMBL" id="ANI94045.1"/>
    </source>
</evidence>
<evidence type="ECO:0000256" key="1">
    <source>
        <dbReference type="SAM" id="Phobius"/>
    </source>
</evidence>
<gene>
    <name evidence="2" type="ORF">BJL86_3286</name>
</gene>
<dbReference type="Proteomes" id="UP000186104">
    <property type="component" value="Chromosome"/>
</dbReference>
<proteinExistence type="predicted"/>
<dbReference type="KEGG" id="dtm:BJL86_3286"/>
<name>A0A173LP33_9ACTN</name>
<organism evidence="2 3">
    <name type="scientific">Dietzia timorensis</name>
    <dbReference type="NCBI Taxonomy" id="499555"/>
    <lineage>
        <taxon>Bacteria</taxon>
        <taxon>Bacillati</taxon>
        <taxon>Actinomycetota</taxon>
        <taxon>Actinomycetes</taxon>
        <taxon>Mycobacteriales</taxon>
        <taxon>Dietziaceae</taxon>
        <taxon>Dietzia</taxon>
    </lineage>
</organism>